<dbReference type="VEuPathDB" id="TrichDB:TVAG_173800"/>
<sequence length="102" mass="11258">MSADKTVLCTVPAGIKGIYYVPNTTVTIRSKAFTYSRISQIIIPDSVKDIGSQTFWQCNSLSYAFISKGVTNLNINAFQDCPRLTTIHLGMQTIPKMNLPVV</sequence>
<dbReference type="Proteomes" id="UP000001542">
    <property type="component" value="Unassembled WGS sequence"/>
</dbReference>
<evidence type="ECO:0000313" key="1">
    <source>
        <dbReference type="EMBL" id="EAY03334.1"/>
    </source>
</evidence>
<dbReference type="InterPro" id="IPR032675">
    <property type="entry name" value="LRR_dom_sf"/>
</dbReference>
<protein>
    <submittedName>
        <fullName evidence="1">Cell surface protein, putative</fullName>
    </submittedName>
</protein>
<dbReference type="SMR" id="A2EVK2"/>
<dbReference type="AlphaFoldDB" id="A2EVK2"/>
<dbReference type="InterPro" id="IPR026906">
    <property type="entry name" value="LRR_5"/>
</dbReference>
<gene>
    <name evidence="1" type="ORF">TVAG_173800</name>
</gene>
<reference evidence="1" key="2">
    <citation type="journal article" date="2007" name="Science">
        <title>Draft genome sequence of the sexually transmitted pathogen Trichomonas vaginalis.</title>
        <authorList>
            <person name="Carlton J.M."/>
            <person name="Hirt R.P."/>
            <person name="Silva J.C."/>
            <person name="Delcher A.L."/>
            <person name="Schatz M."/>
            <person name="Zhao Q."/>
            <person name="Wortman J.R."/>
            <person name="Bidwell S.L."/>
            <person name="Alsmark U.C.M."/>
            <person name="Besteiro S."/>
            <person name="Sicheritz-Ponten T."/>
            <person name="Noel C.J."/>
            <person name="Dacks J.B."/>
            <person name="Foster P.G."/>
            <person name="Simillion C."/>
            <person name="Van de Peer Y."/>
            <person name="Miranda-Saavedra D."/>
            <person name="Barton G.J."/>
            <person name="Westrop G.D."/>
            <person name="Mueller S."/>
            <person name="Dessi D."/>
            <person name="Fiori P.L."/>
            <person name="Ren Q."/>
            <person name="Paulsen I."/>
            <person name="Zhang H."/>
            <person name="Bastida-Corcuera F.D."/>
            <person name="Simoes-Barbosa A."/>
            <person name="Brown M.T."/>
            <person name="Hayes R.D."/>
            <person name="Mukherjee M."/>
            <person name="Okumura C.Y."/>
            <person name="Schneider R."/>
            <person name="Smith A.J."/>
            <person name="Vanacova S."/>
            <person name="Villalvazo M."/>
            <person name="Haas B.J."/>
            <person name="Pertea M."/>
            <person name="Feldblyum T.V."/>
            <person name="Utterback T.R."/>
            <person name="Shu C.L."/>
            <person name="Osoegawa K."/>
            <person name="de Jong P.J."/>
            <person name="Hrdy I."/>
            <person name="Horvathova L."/>
            <person name="Zubacova Z."/>
            <person name="Dolezal P."/>
            <person name="Malik S.B."/>
            <person name="Logsdon J.M. Jr."/>
            <person name="Henze K."/>
            <person name="Gupta A."/>
            <person name="Wang C.C."/>
            <person name="Dunne R.L."/>
            <person name="Upcroft J.A."/>
            <person name="Upcroft P."/>
            <person name="White O."/>
            <person name="Salzberg S.L."/>
            <person name="Tang P."/>
            <person name="Chiu C.-H."/>
            <person name="Lee Y.-S."/>
            <person name="Embley T.M."/>
            <person name="Coombs G.H."/>
            <person name="Mottram J.C."/>
            <person name="Tachezy J."/>
            <person name="Fraser-Liggett C.M."/>
            <person name="Johnson P.J."/>
        </authorList>
    </citation>
    <scope>NUCLEOTIDE SEQUENCE [LARGE SCALE GENOMIC DNA]</scope>
    <source>
        <strain evidence="1">G3</strain>
    </source>
</reference>
<dbReference type="Pfam" id="PF13306">
    <property type="entry name" value="LRR_5"/>
    <property type="match status" value="1"/>
</dbReference>
<dbReference type="InParanoid" id="A2EVK2"/>
<evidence type="ECO:0000313" key="2">
    <source>
        <dbReference type="Proteomes" id="UP000001542"/>
    </source>
</evidence>
<organism evidence="1 2">
    <name type="scientific">Trichomonas vaginalis (strain ATCC PRA-98 / G3)</name>
    <dbReference type="NCBI Taxonomy" id="412133"/>
    <lineage>
        <taxon>Eukaryota</taxon>
        <taxon>Metamonada</taxon>
        <taxon>Parabasalia</taxon>
        <taxon>Trichomonadida</taxon>
        <taxon>Trichomonadidae</taxon>
        <taxon>Trichomonas</taxon>
    </lineage>
</organism>
<proteinExistence type="predicted"/>
<dbReference type="KEGG" id="tva:4761178"/>
<name>A2EVK2_TRIV3</name>
<dbReference type="VEuPathDB" id="TrichDB:TVAGG3_0827080"/>
<reference evidence="1" key="1">
    <citation type="submission" date="2006-10" db="EMBL/GenBank/DDBJ databases">
        <authorList>
            <person name="Amadeo P."/>
            <person name="Zhao Q."/>
            <person name="Wortman J."/>
            <person name="Fraser-Liggett C."/>
            <person name="Carlton J."/>
        </authorList>
    </citation>
    <scope>NUCLEOTIDE SEQUENCE</scope>
    <source>
        <strain evidence="1">G3</strain>
    </source>
</reference>
<dbReference type="EMBL" id="DS113508">
    <property type="protein sequence ID" value="EAY03334.1"/>
    <property type="molecule type" value="Genomic_DNA"/>
</dbReference>
<accession>A2EVK2</accession>
<dbReference type="Gene3D" id="3.80.10.10">
    <property type="entry name" value="Ribonuclease Inhibitor"/>
    <property type="match status" value="1"/>
</dbReference>
<keyword evidence="2" id="KW-1185">Reference proteome</keyword>
<dbReference type="RefSeq" id="XP_001315557.1">
    <property type="nucleotide sequence ID" value="XM_001315522.1"/>
</dbReference>